<dbReference type="Proteomes" id="UP000316584">
    <property type="component" value="Chromosome"/>
</dbReference>
<dbReference type="GO" id="GO:0005886">
    <property type="term" value="C:plasma membrane"/>
    <property type="evidence" value="ECO:0007669"/>
    <property type="project" value="TreeGrafter"/>
</dbReference>
<feature type="domain" description="Sodium/calcium exchanger membrane region" evidence="6">
    <location>
        <begin position="172"/>
        <end position="311"/>
    </location>
</feature>
<dbReference type="InterPro" id="IPR004837">
    <property type="entry name" value="NaCa_Exmemb"/>
</dbReference>
<dbReference type="PANTHER" id="PTHR10846">
    <property type="entry name" value="SODIUM/POTASSIUM/CALCIUM EXCHANGER"/>
    <property type="match status" value="1"/>
</dbReference>
<evidence type="ECO:0000256" key="1">
    <source>
        <dbReference type="ARBA" id="ARBA00004141"/>
    </source>
</evidence>
<dbReference type="KEGG" id="lug:FPZ22_09070"/>
<feature type="transmembrane region" description="Helical" evidence="5">
    <location>
        <begin position="299"/>
        <end position="316"/>
    </location>
</feature>
<comment type="subcellular location">
    <subcellularLocation>
        <location evidence="1">Membrane</location>
        <topology evidence="1">Multi-pass membrane protein</topology>
    </subcellularLocation>
</comment>
<evidence type="ECO:0000256" key="4">
    <source>
        <dbReference type="ARBA" id="ARBA00023136"/>
    </source>
</evidence>
<dbReference type="PANTHER" id="PTHR10846:SF8">
    <property type="entry name" value="INNER MEMBRANE PROTEIN YRBG"/>
    <property type="match status" value="1"/>
</dbReference>
<keyword evidence="4 5" id="KW-0472">Membrane</keyword>
<feature type="transmembrane region" description="Helical" evidence="5">
    <location>
        <begin position="126"/>
        <end position="145"/>
    </location>
</feature>
<evidence type="ECO:0000256" key="3">
    <source>
        <dbReference type="ARBA" id="ARBA00022989"/>
    </source>
</evidence>
<organism evidence="7 8">
    <name type="scientific">Luteimonas granuli</name>
    <dbReference type="NCBI Taxonomy" id="1176533"/>
    <lineage>
        <taxon>Bacteria</taxon>
        <taxon>Pseudomonadati</taxon>
        <taxon>Pseudomonadota</taxon>
        <taxon>Gammaproteobacteria</taxon>
        <taxon>Lysobacterales</taxon>
        <taxon>Lysobacteraceae</taxon>
        <taxon>Luteimonas</taxon>
    </lineage>
</organism>
<dbReference type="Pfam" id="PF01699">
    <property type="entry name" value="Na_Ca_ex"/>
    <property type="match status" value="2"/>
</dbReference>
<feature type="transmembrane region" description="Helical" evidence="5">
    <location>
        <begin position="240"/>
        <end position="262"/>
    </location>
</feature>
<evidence type="ECO:0000313" key="8">
    <source>
        <dbReference type="Proteomes" id="UP000316584"/>
    </source>
</evidence>
<proteinExistence type="predicted"/>
<evidence type="ECO:0000259" key="6">
    <source>
        <dbReference type="Pfam" id="PF01699"/>
    </source>
</evidence>
<dbReference type="GO" id="GO:0006874">
    <property type="term" value="P:intracellular calcium ion homeostasis"/>
    <property type="evidence" value="ECO:0007669"/>
    <property type="project" value="TreeGrafter"/>
</dbReference>
<gene>
    <name evidence="7" type="ORF">FPZ22_09070</name>
</gene>
<dbReference type="GO" id="GO:0008273">
    <property type="term" value="F:calcium, potassium:sodium antiporter activity"/>
    <property type="evidence" value="ECO:0007669"/>
    <property type="project" value="TreeGrafter"/>
</dbReference>
<dbReference type="OrthoDB" id="9794225at2"/>
<dbReference type="RefSeq" id="WP_144892318.1">
    <property type="nucleotide sequence ID" value="NZ_CP042218.1"/>
</dbReference>
<dbReference type="InterPro" id="IPR004481">
    <property type="entry name" value="K/Na/Ca-exchanger"/>
</dbReference>
<reference evidence="7 8" key="1">
    <citation type="submission" date="2019-07" db="EMBL/GenBank/DDBJ databases">
        <title>Full genome sequence of Luteimonas sp. Gr-4.</title>
        <authorList>
            <person name="Im W.-T."/>
        </authorList>
    </citation>
    <scope>NUCLEOTIDE SEQUENCE [LARGE SCALE GENOMIC DNA]</scope>
    <source>
        <strain evidence="7 8">Gr-4</strain>
    </source>
</reference>
<feature type="transmembrane region" description="Helical" evidence="5">
    <location>
        <begin position="78"/>
        <end position="96"/>
    </location>
</feature>
<keyword evidence="8" id="KW-1185">Reference proteome</keyword>
<protein>
    <submittedName>
        <fullName evidence="7">Sodium:calcium antiporter</fullName>
    </submittedName>
</protein>
<dbReference type="GO" id="GO:0005262">
    <property type="term" value="F:calcium channel activity"/>
    <property type="evidence" value="ECO:0007669"/>
    <property type="project" value="TreeGrafter"/>
</dbReference>
<feature type="domain" description="Sodium/calcium exchanger membrane region" evidence="6">
    <location>
        <begin position="4"/>
        <end position="143"/>
    </location>
</feature>
<evidence type="ECO:0000256" key="2">
    <source>
        <dbReference type="ARBA" id="ARBA00022692"/>
    </source>
</evidence>
<dbReference type="AlphaFoldDB" id="A0A518N536"/>
<name>A0A518N536_9GAMM</name>
<dbReference type="EMBL" id="CP042218">
    <property type="protein sequence ID" value="QDW67023.1"/>
    <property type="molecule type" value="Genomic_DNA"/>
</dbReference>
<evidence type="ECO:0000313" key="7">
    <source>
        <dbReference type="EMBL" id="QDW67023.1"/>
    </source>
</evidence>
<accession>A0A518N536</accession>
<dbReference type="InterPro" id="IPR044880">
    <property type="entry name" value="NCX_ion-bd_dom_sf"/>
</dbReference>
<keyword evidence="3 5" id="KW-1133">Transmembrane helix</keyword>
<feature type="transmembrane region" description="Helical" evidence="5">
    <location>
        <begin position="268"/>
        <end position="287"/>
    </location>
</feature>
<evidence type="ECO:0000256" key="5">
    <source>
        <dbReference type="SAM" id="Phobius"/>
    </source>
</evidence>
<keyword evidence="2 5" id="KW-0812">Transmembrane</keyword>
<sequence length="317" mass="31708">MLESIGWALLGLVLLALGGDSLVKGAAGLGERLRIPRFTVGLGLVAVATSLPELAVNARAVLAGDRALALGNAVGSNIANIGLTLGAAAVAAPLVLRWRALSPLLAALLLATVAVVVFSLDGGLSRLEGILLLLAFVAVAVFTALRADDESPAVRAEVDAFASARGGAGLHLLRLLLAAVLMWLGAGQVVAHLPVIGHALGMDSLVAGLLLVAIGTALPEMAAAVAAARRGQGDIVAGHVIGSSLFNLLVVLGGMAAIGGAVPVPASFVRLELPIAFLFALLLVPLLRGTTTVSRGEGGLLLGALLAWVVLESALLG</sequence>
<feature type="transmembrane region" description="Helical" evidence="5">
    <location>
        <begin position="172"/>
        <end position="193"/>
    </location>
</feature>
<dbReference type="Gene3D" id="1.20.1420.30">
    <property type="entry name" value="NCX, central ion-binding region"/>
    <property type="match status" value="1"/>
</dbReference>
<feature type="transmembrane region" description="Helical" evidence="5">
    <location>
        <begin position="205"/>
        <end position="228"/>
    </location>
</feature>
<feature type="transmembrane region" description="Helical" evidence="5">
    <location>
        <begin position="103"/>
        <end position="120"/>
    </location>
</feature>